<proteinExistence type="predicted"/>
<gene>
    <name evidence="2" type="ORF">IFO66_05325</name>
</gene>
<keyword evidence="1" id="KW-1133">Transmembrane helix</keyword>
<dbReference type="Proteomes" id="UP000634529">
    <property type="component" value="Unassembled WGS sequence"/>
</dbReference>
<feature type="transmembrane region" description="Helical" evidence="1">
    <location>
        <begin position="6"/>
        <end position="27"/>
    </location>
</feature>
<reference evidence="2 3" key="1">
    <citation type="submission" date="2020-09" db="EMBL/GenBank/DDBJ databases">
        <title>Paenibacillus sp. CAU 1523 isolated from sand of Haeundae Beach.</title>
        <authorList>
            <person name="Kim W."/>
        </authorList>
    </citation>
    <scope>NUCLEOTIDE SEQUENCE [LARGE SCALE GENOMIC DNA]</scope>
    <source>
        <strain evidence="2 3">CAU 1523</strain>
    </source>
</reference>
<dbReference type="EMBL" id="JACYTN010000002">
    <property type="protein sequence ID" value="MBD8497724.1"/>
    <property type="molecule type" value="Genomic_DNA"/>
</dbReference>
<dbReference type="RefSeq" id="WP_192024112.1">
    <property type="nucleotide sequence ID" value="NZ_JACYTN010000002.1"/>
</dbReference>
<keyword evidence="1" id="KW-0472">Membrane</keyword>
<evidence type="ECO:0000313" key="3">
    <source>
        <dbReference type="Proteomes" id="UP000634529"/>
    </source>
</evidence>
<keyword evidence="1" id="KW-0812">Transmembrane</keyword>
<sequence length="155" mass="18247">MLGDSFVLVIIIVGLVIWGLVALYRYWNREEPMEQLYISEHMVHDEEVETLLEKEGYDVVGGKFYVPLYIQMDNQEEQMSRIWVDLIVTKHNNWYVVRLVRERMQLDWTTNGIRKLWLSYKIAFPDCDGLLIVNQAERSVKLIQMHVGEPTASGE</sequence>
<comment type="caution">
    <text evidence="2">The sequence shown here is derived from an EMBL/GenBank/DDBJ whole genome shotgun (WGS) entry which is preliminary data.</text>
</comment>
<accession>A0ABR9AUD5</accession>
<evidence type="ECO:0000256" key="1">
    <source>
        <dbReference type="SAM" id="Phobius"/>
    </source>
</evidence>
<protein>
    <submittedName>
        <fullName evidence="2">DNA-binding protein</fullName>
    </submittedName>
</protein>
<dbReference type="GO" id="GO:0003677">
    <property type="term" value="F:DNA binding"/>
    <property type="evidence" value="ECO:0007669"/>
    <property type="project" value="UniProtKB-KW"/>
</dbReference>
<keyword evidence="2" id="KW-0238">DNA-binding</keyword>
<name>A0ABR9AUD5_9BACL</name>
<keyword evidence="3" id="KW-1185">Reference proteome</keyword>
<evidence type="ECO:0000313" key="2">
    <source>
        <dbReference type="EMBL" id="MBD8497724.1"/>
    </source>
</evidence>
<organism evidence="2 3">
    <name type="scientific">Paenibacillus arenosi</name>
    <dbReference type="NCBI Taxonomy" id="2774142"/>
    <lineage>
        <taxon>Bacteria</taxon>
        <taxon>Bacillati</taxon>
        <taxon>Bacillota</taxon>
        <taxon>Bacilli</taxon>
        <taxon>Bacillales</taxon>
        <taxon>Paenibacillaceae</taxon>
        <taxon>Paenibacillus</taxon>
    </lineage>
</organism>